<feature type="domain" description="4'-phosphopantetheinyl transferase" evidence="3">
    <location>
        <begin position="161"/>
        <end position="266"/>
    </location>
</feature>
<dbReference type="GO" id="GO:0019878">
    <property type="term" value="P:lysine biosynthetic process via aminoadipic acid"/>
    <property type="evidence" value="ECO:0007669"/>
    <property type="project" value="TreeGrafter"/>
</dbReference>
<dbReference type="Pfam" id="PF01648">
    <property type="entry name" value="ACPS"/>
    <property type="match status" value="1"/>
</dbReference>
<dbReference type="Proteomes" id="UP000292459">
    <property type="component" value="Unassembled WGS sequence"/>
</dbReference>
<evidence type="ECO:0000256" key="1">
    <source>
        <dbReference type="ARBA" id="ARBA00010990"/>
    </source>
</evidence>
<gene>
    <name evidence="5" type="ORF">DYY88_06880</name>
</gene>
<dbReference type="SUPFAM" id="SSF56214">
    <property type="entry name" value="4'-phosphopantetheinyl transferase"/>
    <property type="match status" value="2"/>
</dbReference>
<dbReference type="RefSeq" id="WP_052288310.1">
    <property type="nucleotide sequence ID" value="NZ_QVFV01000001.1"/>
</dbReference>
<reference evidence="5 6" key="1">
    <citation type="submission" date="2018-11" db="EMBL/GenBank/DDBJ databases">
        <title>Whole genome sequencing of an environmental sample.</title>
        <authorList>
            <person name="Sarangi A.N."/>
            <person name="Singh D."/>
            <person name="Tripathy S."/>
        </authorList>
    </citation>
    <scope>NUCLEOTIDE SEQUENCE [LARGE SCALE GENOMIC DNA]</scope>
    <source>
        <strain evidence="5 6">Lakshadweep</strain>
    </source>
</reference>
<dbReference type="Gene3D" id="3.90.470.20">
    <property type="entry name" value="4'-phosphopantetheinyl transferase domain"/>
    <property type="match status" value="2"/>
</dbReference>
<name>A0A4Q7EHR5_9CYAN</name>
<dbReference type="OrthoDB" id="9808281at2"/>
<evidence type="ECO:0000313" key="6">
    <source>
        <dbReference type="Proteomes" id="UP000292459"/>
    </source>
</evidence>
<dbReference type="EMBL" id="QVFV01000001">
    <property type="protein sequence ID" value="RZM82915.1"/>
    <property type="molecule type" value="Genomic_DNA"/>
</dbReference>
<dbReference type="GO" id="GO:0005829">
    <property type="term" value="C:cytosol"/>
    <property type="evidence" value="ECO:0007669"/>
    <property type="project" value="TreeGrafter"/>
</dbReference>
<feature type="domain" description="4'-phosphopantetheinyl transferase N-terminal" evidence="4">
    <location>
        <begin position="78"/>
        <end position="154"/>
    </location>
</feature>
<dbReference type="GO" id="GO:0008897">
    <property type="term" value="F:holo-[acyl-carrier-protein] synthase activity"/>
    <property type="evidence" value="ECO:0007669"/>
    <property type="project" value="InterPro"/>
</dbReference>
<dbReference type="PANTHER" id="PTHR12215">
    <property type="entry name" value="PHOSPHOPANTETHEINE TRANSFERASE"/>
    <property type="match status" value="1"/>
</dbReference>
<proteinExistence type="inferred from homology"/>
<accession>A0A4Q7EHR5</accession>
<evidence type="ECO:0000313" key="5">
    <source>
        <dbReference type="EMBL" id="RZM82915.1"/>
    </source>
</evidence>
<dbReference type="InterPro" id="IPR055066">
    <property type="entry name" value="AASDHPPT_N"/>
</dbReference>
<keyword evidence="6" id="KW-1185">Reference proteome</keyword>
<organism evidence="5 6">
    <name type="scientific">Leptolyngbya iicbica LK</name>
    <dbReference type="NCBI Taxonomy" id="2294035"/>
    <lineage>
        <taxon>Bacteria</taxon>
        <taxon>Bacillati</taxon>
        <taxon>Cyanobacteriota</taxon>
        <taxon>Cyanophyceae</taxon>
        <taxon>Leptolyngbyales</taxon>
        <taxon>Leptolyngbyaceae</taxon>
        <taxon>Leptolyngbya group</taxon>
        <taxon>Leptolyngbya</taxon>
        <taxon>Leptolyngbya iicbica</taxon>
    </lineage>
</organism>
<evidence type="ECO:0000259" key="3">
    <source>
        <dbReference type="Pfam" id="PF01648"/>
    </source>
</evidence>
<keyword evidence="2 5" id="KW-0808">Transferase</keyword>
<dbReference type="InterPro" id="IPR008278">
    <property type="entry name" value="4-PPantetheinyl_Trfase_dom"/>
</dbReference>
<sequence>MSSLVIEAAGSLGIWRLESGQTRRWRNSESDGRSLQGAQTAVNLTEPQAISWPEPETTHVWQLRGAAAQEARSHWQGWLSSDEQARWQRYRRAADRDRFLCSRGGLRYLLASYLQQPPASIQLRYGAQGRPMLAAASVPLHFNVAHSGDWVIWAFSRCPWLGVDVEVLQPRRRLRSLMQKCLTPAEQADVLRDPTAQLARFLTMWTVKEAHLKAVGLGLSYPLRDVQVALQPQPQLVRPAVTPTNAGRAWHVQVWPPDAGAIAAICVGQSPVAVDFVDLAPCTTTAVTDTKSPQKLIDNF</sequence>
<dbReference type="AlphaFoldDB" id="A0A4Q7EHR5"/>
<evidence type="ECO:0000256" key="2">
    <source>
        <dbReference type="ARBA" id="ARBA00022679"/>
    </source>
</evidence>
<dbReference type="InterPro" id="IPR037143">
    <property type="entry name" value="4-PPantetheinyl_Trfase_dom_sf"/>
</dbReference>
<protein>
    <submittedName>
        <fullName evidence="5">4'-phosphopantetheinyl transferase superfamily protein</fullName>
    </submittedName>
</protein>
<dbReference type="PANTHER" id="PTHR12215:SF10">
    <property type="entry name" value="L-AMINOADIPATE-SEMIALDEHYDE DEHYDROGENASE-PHOSPHOPANTETHEINYL TRANSFERASE"/>
    <property type="match status" value="1"/>
</dbReference>
<dbReference type="InterPro" id="IPR050559">
    <property type="entry name" value="P-Pant_transferase_sf"/>
</dbReference>
<evidence type="ECO:0000259" key="4">
    <source>
        <dbReference type="Pfam" id="PF22624"/>
    </source>
</evidence>
<comment type="similarity">
    <text evidence="1">Belongs to the P-Pant transferase superfamily. Gsp/Sfp/HetI/AcpT family.</text>
</comment>
<dbReference type="Pfam" id="PF22624">
    <property type="entry name" value="AASDHPPT_N"/>
    <property type="match status" value="1"/>
</dbReference>
<dbReference type="GO" id="GO:0000287">
    <property type="term" value="F:magnesium ion binding"/>
    <property type="evidence" value="ECO:0007669"/>
    <property type="project" value="InterPro"/>
</dbReference>
<comment type="caution">
    <text evidence="5">The sequence shown here is derived from an EMBL/GenBank/DDBJ whole genome shotgun (WGS) entry which is preliminary data.</text>
</comment>